<evidence type="ECO:0000256" key="2">
    <source>
        <dbReference type="ARBA" id="ARBA00022475"/>
    </source>
</evidence>
<keyword evidence="4 10" id="KW-0812">Transmembrane</keyword>
<accession>A0ABZ1CAA1</accession>
<dbReference type="CDD" id="cd18774">
    <property type="entry name" value="PDC2_HK_sensor"/>
    <property type="match status" value="1"/>
</dbReference>
<dbReference type="InterPro" id="IPR051310">
    <property type="entry name" value="MCP_chemotaxis"/>
</dbReference>
<keyword evidence="8" id="KW-0807">Transducer</keyword>
<dbReference type="RefSeq" id="WP_221031721.1">
    <property type="nucleotide sequence ID" value="NZ_CP139781.1"/>
</dbReference>
<dbReference type="Proteomes" id="UP000738431">
    <property type="component" value="Chromosome"/>
</dbReference>
<dbReference type="SMART" id="SM00283">
    <property type="entry name" value="MA"/>
    <property type="match status" value="1"/>
</dbReference>
<comment type="similarity">
    <text evidence="7">Belongs to the methyl-accepting chemotaxis (MCP) protein family.</text>
</comment>
<keyword evidence="13" id="KW-1185">Reference proteome</keyword>
<organism evidence="12 13">
    <name type="scientific">Actomonas aquatica</name>
    <dbReference type="NCBI Taxonomy" id="2866162"/>
    <lineage>
        <taxon>Bacteria</taxon>
        <taxon>Pseudomonadati</taxon>
        <taxon>Verrucomicrobiota</taxon>
        <taxon>Opitutia</taxon>
        <taxon>Opitutales</taxon>
        <taxon>Opitutaceae</taxon>
        <taxon>Actomonas</taxon>
    </lineage>
</organism>
<evidence type="ECO:0000256" key="9">
    <source>
        <dbReference type="SAM" id="MobiDB-lite"/>
    </source>
</evidence>
<dbReference type="PANTHER" id="PTHR43531:SF11">
    <property type="entry name" value="METHYL-ACCEPTING CHEMOTAXIS PROTEIN 3"/>
    <property type="match status" value="1"/>
</dbReference>
<feature type="compositionally biased region" description="Basic and acidic residues" evidence="9">
    <location>
        <begin position="416"/>
        <end position="434"/>
    </location>
</feature>
<evidence type="ECO:0000313" key="13">
    <source>
        <dbReference type="Proteomes" id="UP000738431"/>
    </source>
</evidence>
<dbReference type="EMBL" id="CP139781">
    <property type="protein sequence ID" value="WRQ88619.1"/>
    <property type="molecule type" value="Genomic_DNA"/>
</dbReference>
<sequence length="646" mass="68826">MSQTRSKLSLRQRMVLSIGSALLAGLATLLVVVTLRSSATVEREALETGHTTAEAVGQKVAAQLNRALETTRTLADALNGIRSNGGDTRAPAAELLRRTLERSSDIAAIWTCWEPDAWDHNDAAFTADPAYGAQGRFSLVWDRRDVGVSRRPRLDYQDQDYYRLPAQRAQETILEPYLTSAAGSAKSGSDEKRLMTSIAVPVLEGSKVIGVVGIDLELTRFSQQLAGATLGDLGYLTIVSYNGLYAGHPKAERRGQSFLEHDPWAEAYLSQLKSGQPFEARNESRTLGGPAIRIAGPIEIGHTGTPWTAIVNLSRTEMMQPVRELRNLSIGIGLGVLLLMLGLVYLLAGSIAKPINRLADRLRAGSREVTVAADDINRAGTTLAENASAQAASIEETSASCEELNAVVQSNADTAKATRDLAETSRRRAETSEKEMRDMVSAMNDIQESAQAVARIVDSINEIAFQTNLLALNAAVEAARAGSAGAGFAVVAEEVRTLAQRAAKAAQESSERIEVSVERANRGSAICGRVETAFSDIRRAASEVSNLTDNIASASQEQAEGIKQINAAIIQIDHHVQNSAAQTEETASASSELHAQAVSMSDSVSELVALVNGQRARSGSGSSANSSPATRPSSSRPATTFHVAGR</sequence>
<evidence type="ECO:0000256" key="4">
    <source>
        <dbReference type="ARBA" id="ARBA00022692"/>
    </source>
</evidence>
<keyword evidence="3" id="KW-0145">Chemotaxis</keyword>
<dbReference type="SUPFAM" id="SSF58104">
    <property type="entry name" value="Methyl-accepting chemotaxis protein (MCP) signaling domain"/>
    <property type="match status" value="1"/>
</dbReference>
<evidence type="ECO:0000259" key="11">
    <source>
        <dbReference type="PROSITE" id="PS50111"/>
    </source>
</evidence>
<proteinExistence type="inferred from homology"/>
<protein>
    <submittedName>
        <fullName evidence="12">Methyl-accepting chemotaxis protein</fullName>
    </submittedName>
</protein>
<dbReference type="InterPro" id="IPR004089">
    <property type="entry name" value="MCPsignal_dom"/>
</dbReference>
<evidence type="ECO:0000256" key="1">
    <source>
        <dbReference type="ARBA" id="ARBA00004651"/>
    </source>
</evidence>
<evidence type="ECO:0000256" key="3">
    <source>
        <dbReference type="ARBA" id="ARBA00022500"/>
    </source>
</evidence>
<dbReference type="Pfam" id="PF00015">
    <property type="entry name" value="MCPsignal"/>
    <property type="match status" value="1"/>
</dbReference>
<dbReference type="Gene3D" id="1.10.287.950">
    <property type="entry name" value="Methyl-accepting chemotaxis protein"/>
    <property type="match status" value="1"/>
</dbReference>
<dbReference type="InterPro" id="IPR033479">
    <property type="entry name" value="dCache_1"/>
</dbReference>
<dbReference type="Gene3D" id="3.30.450.20">
    <property type="entry name" value="PAS domain"/>
    <property type="match status" value="2"/>
</dbReference>
<evidence type="ECO:0000256" key="6">
    <source>
        <dbReference type="ARBA" id="ARBA00023136"/>
    </source>
</evidence>
<comment type="subcellular location">
    <subcellularLocation>
        <location evidence="1">Cell membrane</location>
        <topology evidence="1">Multi-pass membrane protein</topology>
    </subcellularLocation>
</comment>
<dbReference type="CDD" id="cd12913">
    <property type="entry name" value="PDC1_MCP_like"/>
    <property type="match status" value="1"/>
</dbReference>
<feature type="region of interest" description="Disordered" evidence="9">
    <location>
        <begin position="415"/>
        <end position="434"/>
    </location>
</feature>
<feature type="region of interest" description="Disordered" evidence="9">
    <location>
        <begin position="613"/>
        <end position="646"/>
    </location>
</feature>
<keyword evidence="2" id="KW-1003">Cell membrane</keyword>
<dbReference type="PANTHER" id="PTHR43531">
    <property type="entry name" value="PROTEIN ICFG"/>
    <property type="match status" value="1"/>
</dbReference>
<keyword evidence="6 10" id="KW-0472">Membrane</keyword>
<dbReference type="PROSITE" id="PS50111">
    <property type="entry name" value="CHEMOTAXIS_TRANSDUC_2"/>
    <property type="match status" value="1"/>
</dbReference>
<evidence type="ECO:0000313" key="12">
    <source>
        <dbReference type="EMBL" id="WRQ88619.1"/>
    </source>
</evidence>
<name>A0ABZ1CAA1_9BACT</name>
<feature type="domain" description="Methyl-accepting transducer" evidence="11">
    <location>
        <begin position="365"/>
        <end position="594"/>
    </location>
</feature>
<feature type="compositionally biased region" description="Low complexity" evidence="9">
    <location>
        <begin position="615"/>
        <end position="640"/>
    </location>
</feature>
<feature type="transmembrane region" description="Helical" evidence="10">
    <location>
        <begin position="328"/>
        <end position="348"/>
    </location>
</feature>
<dbReference type="Pfam" id="PF02743">
    <property type="entry name" value="dCache_1"/>
    <property type="match status" value="1"/>
</dbReference>
<gene>
    <name evidence="12" type="ORF">K1X11_004330</name>
</gene>
<evidence type="ECO:0000256" key="8">
    <source>
        <dbReference type="PROSITE-ProRule" id="PRU00284"/>
    </source>
</evidence>
<keyword evidence="5 10" id="KW-1133">Transmembrane helix</keyword>
<evidence type="ECO:0000256" key="7">
    <source>
        <dbReference type="ARBA" id="ARBA00029447"/>
    </source>
</evidence>
<evidence type="ECO:0000256" key="5">
    <source>
        <dbReference type="ARBA" id="ARBA00022989"/>
    </source>
</evidence>
<reference evidence="12 13" key="1">
    <citation type="submission" date="2023-12" db="EMBL/GenBank/DDBJ databases">
        <title>Description of an unclassified Opitutus bacterium of Verrucomicrobiota.</title>
        <authorList>
            <person name="Zhang D.-F."/>
        </authorList>
    </citation>
    <scope>NUCLEOTIDE SEQUENCE [LARGE SCALE GENOMIC DNA]</scope>
    <source>
        <strain evidence="12 13">WL0086</strain>
    </source>
</reference>
<evidence type="ECO:0000256" key="10">
    <source>
        <dbReference type="SAM" id="Phobius"/>
    </source>
</evidence>